<dbReference type="PANTHER" id="PTHR38116">
    <property type="entry name" value="CHROMOSOME 7, WHOLE GENOME SHOTGUN SEQUENCE"/>
    <property type="match status" value="1"/>
</dbReference>
<accession>A0A395T5Q9</accession>
<dbReference type="PANTHER" id="PTHR38116:SF1">
    <property type="entry name" value="BZIP DOMAIN-CONTAINING PROTEIN"/>
    <property type="match status" value="1"/>
</dbReference>
<dbReference type="InterPro" id="IPR021833">
    <property type="entry name" value="DUF3425"/>
</dbReference>
<dbReference type="Pfam" id="PF11905">
    <property type="entry name" value="DUF3425"/>
    <property type="match status" value="1"/>
</dbReference>
<evidence type="ECO:0000313" key="3">
    <source>
        <dbReference type="Proteomes" id="UP000266234"/>
    </source>
</evidence>
<name>A0A395T5Q9_9HYPO</name>
<gene>
    <name evidence="2" type="ORF">FLONG3_1819</name>
</gene>
<feature type="compositionally biased region" description="Basic residues" evidence="1">
    <location>
        <begin position="17"/>
        <end position="33"/>
    </location>
</feature>
<organism evidence="2 3">
    <name type="scientific">Fusarium longipes</name>
    <dbReference type="NCBI Taxonomy" id="694270"/>
    <lineage>
        <taxon>Eukaryota</taxon>
        <taxon>Fungi</taxon>
        <taxon>Dikarya</taxon>
        <taxon>Ascomycota</taxon>
        <taxon>Pezizomycotina</taxon>
        <taxon>Sordariomycetes</taxon>
        <taxon>Hypocreomycetidae</taxon>
        <taxon>Hypocreales</taxon>
        <taxon>Nectriaceae</taxon>
        <taxon>Fusarium</taxon>
    </lineage>
</organism>
<evidence type="ECO:0008006" key="4">
    <source>
        <dbReference type="Google" id="ProtNLM"/>
    </source>
</evidence>
<proteinExistence type="predicted"/>
<dbReference type="AlphaFoldDB" id="A0A395T5Q9"/>
<evidence type="ECO:0000256" key="1">
    <source>
        <dbReference type="SAM" id="MobiDB-lite"/>
    </source>
</evidence>
<feature type="region of interest" description="Disordered" evidence="1">
    <location>
        <begin position="1"/>
        <end position="46"/>
    </location>
</feature>
<comment type="caution">
    <text evidence="2">The sequence shown here is derived from an EMBL/GenBank/DDBJ whole genome shotgun (WGS) entry which is preliminary data.</text>
</comment>
<dbReference type="OrthoDB" id="125347at2759"/>
<dbReference type="STRING" id="694270.A0A395T5Q9"/>
<sequence length="325" mass="37099">MRIVEGDSSSANEAEKKQRRKLQNRINQRARRNRLCDNDLPKSGTKQQKPVFGVKLWKLDEFDLETNQSAARDVQAAEAKDRKRFITVVENGTLSVSDVELYSQQLGVKQYLAEASNVASPLSDHLLYLVNYNAFRGLFLNKVTLSKLAGHISVTPERTQKVDIMMGMKQDAICVALDRNMPPHLRPTALQSRIVHANWIDFIPFPRMRDNLIMRQGEFNHRLFMSDVVGTLLEDVMLNKYGEGTGPKGPRLKSRGKASDFASDRRGMIIWGEPHWTESWEVTAEFLQRWGWAAEGCHELMKSTNQWRALRGEGPLVFETTVTEI</sequence>
<reference evidence="2 3" key="1">
    <citation type="journal article" date="2018" name="PLoS Pathog.">
        <title>Evolution of structural diversity of trichothecenes, a family of toxins produced by plant pathogenic and entomopathogenic fungi.</title>
        <authorList>
            <person name="Proctor R.H."/>
            <person name="McCormick S.P."/>
            <person name="Kim H.S."/>
            <person name="Cardoza R.E."/>
            <person name="Stanley A.M."/>
            <person name="Lindo L."/>
            <person name="Kelly A."/>
            <person name="Brown D.W."/>
            <person name="Lee T."/>
            <person name="Vaughan M.M."/>
            <person name="Alexander N.J."/>
            <person name="Busman M."/>
            <person name="Gutierrez S."/>
        </authorList>
    </citation>
    <scope>NUCLEOTIDE SEQUENCE [LARGE SCALE GENOMIC DNA]</scope>
    <source>
        <strain evidence="2 3">NRRL 20695</strain>
    </source>
</reference>
<dbReference type="Proteomes" id="UP000266234">
    <property type="component" value="Unassembled WGS sequence"/>
</dbReference>
<protein>
    <recommendedName>
        <fullName evidence="4">BZIP domain-containing protein</fullName>
    </recommendedName>
</protein>
<dbReference type="EMBL" id="PXOG01000037">
    <property type="protein sequence ID" value="RGP80048.1"/>
    <property type="molecule type" value="Genomic_DNA"/>
</dbReference>
<evidence type="ECO:0000313" key="2">
    <source>
        <dbReference type="EMBL" id="RGP80048.1"/>
    </source>
</evidence>
<keyword evidence="3" id="KW-1185">Reference proteome</keyword>